<evidence type="ECO:0000313" key="3">
    <source>
        <dbReference type="Proteomes" id="UP000696485"/>
    </source>
</evidence>
<feature type="compositionally biased region" description="Polar residues" evidence="1">
    <location>
        <begin position="294"/>
        <end position="324"/>
    </location>
</feature>
<feature type="compositionally biased region" description="Polar residues" evidence="1">
    <location>
        <begin position="902"/>
        <end position="911"/>
    </location>
</feature>
<feature type="compositionally biased region" description="Low complexity" evidence="1">
    <location>
        <begin position="998"/>
        <end position="1009"/>
    </location>
</feature>
<feature type="region of interest" description="Disordered" evidence="1">
    <location>
        <begin position="261"/>
        <end position="506"/>
    </location>
</feature>
<gene>
    <name evidence="2" type="ORF">BG006_010668</name>
</gene>
<evidence type="ECO:0008006" key="4">
    <source>
        <dbReference type="Google" id="ProtNLM"/>
    </source>
</evidence>
<feature type="region of interest" description="Disordered" evidence="1">
    <location>
        <begin position="726"/>
        <end position="849"/>
    </location>
</feature>
<feature type="compositionally biased region" description="Low complexity" evidence="1">
    <location>
        <begin position="883"/>
        <end position="894"/>
    </location>
</feature>
<accession>A0A9P5VPQ1</accession>
<reference evidence="2" key="1">
    <citation type="journal article" date="2020" name="Fungal Divers.">
        <title>Resolving the Mortierellaceae phylogeny through synthesis of multi-gene phylogenetics and phylogenomics.</title>
        <authorList>
            <person name="Vandepol N."/>
            <person name="Liber J."/>
            <person name="Desiro A."/>
            <person name="Na H."/>
            <person name="Kennedy M."/>
            <person name="Barry K."/>
            <person name="Grigoriev I.V."/>
            <person name="Miller A.N."/>
            <person name="O'Donnell K."/>
            <person name="Stajich J.E."/>
            <person name="Bonito G."/>
        </authorList>
    </citation>
    <scope>NUCLEOTIDE SEQUENCE</scope>
    <source>
        <strain evidence="2">NVP1</strain>
    </source>
</reference>
<proteinExistence type="predicted"/>
<feature type="compositionally biased region" description="Basic residues" evidence="1">
    <location>
        <begin position="79"/>
        <end position="88"/>
    </location>
</feature>
<feature type="compositionally biased region" description="Low complexity" evidence="1">
    <location>
        <begin position="401"/>
        <end position="412"/>
    </location>
</feature>
<feature type="compositionally biased region" description="Low complexity" evidence="1">
    <location>
        <begin position="1026"/>
        <end position="1039"/>
    </location>
</feature>
<feature type="compositionally biased region" description="Polar residues" evidence="1">
    <location>
        <begin position="456"/>
        <end position="483"/>
    </location>
</feature>
<protein>
    <recommendedName>
        <fullName evidence="4">Ubinuclein middle domain-containing protein</fullName>
    </recommendedName>
</protein>
<feature type="compositionally biased region" description="Low complexity" evidence="1">
    <location>
        <begin position="338"/>
        <end position="350"/>
    </location>
</feature>
<feature type="region of interest" description="Disordered" evidence="1">
    <location>
        <begin position="1"/>
        <end position="50"/>
    </location>
</feature>
<feature type="compositionally biased region" description="Acidic residues" evidence="1">
    <location>
        <begin position="127"/>
        <end position="176"/>
    </location>
</feature>
<feature type="compositionally biased region" description="Acidic residues" evidence="1">
    <location>
        <begin position="196"/>
        <end position="212"/>
    </location>
</feature>
<organism evidence="2 3">
    <name type="scientific">Podila minutissima</name>
    <dbReference type="NCBI Taxonomy" id="64525"/>
    <lineage>
        <taxon>Eukaryota</taxon>
        <taxon>Fungi</taxon>
        <taxon>Fungi incertae sedis</taxon>
        <taxon>Mucoromycota</taxon>
        <taxon>Mortierellomycotina</taxon>
        <taxon>Mortierellomycetes</taxon>
        <taxon>Mortierellales</taxon>
        <taxon>Mortierellaceae</taxon>
        <taxon>Podila</taxon>
    </lineage>
</organism>
<comment type="caution">
    <text evidence="2">The sequence shown here is derived from an EMBL/GenBank/DDBJ whole genome shotgun (WGS) entry which is preliminary data.</text>
</comment>
<dbReference type="Proteomes" id="UP000696485">
    <property type="component" value="Unassembled WGS sequence"/>
</dbReference>
<evidence type="ECO:0000256" key="1">
    <source>
        <dbReference type="SAM" id="MobiDB-lite"/>
    </source>
</evidence>
<feature type="compositionally biased region" description="Low complexity" evidence="1">
    <location>
        <begin position="758"/>
        <end position="772"/>
    </location>
</feature>
<feature type="region of interest" description="Disordered" evidence="1">
    <location>
        <begin position="75"/>
        <end position="230"/>
    </location>
</feature>
<sequence length="1045" mass="112566">MPFPKTSSSLMESVMGGGPMPTMQSAIVPGSSNTSPIKRKDRESTVPRDGTVRLFYSLKENPNAIISYSELLRQEQRRQRLATSKHHTTTTGPLRNSKVTSTHTQPSGPTSTAMDVDPPEGEKAEGEEALGEGDSEAEDEDDDEDDEENENEDDAEAEDEDDDEDPDDDDDDDDDGPGTGPRSFLDTLAEKYVEENGNEGEDEDDEDEDDDGEPRVKKKSSRWDHEYYDIEDDFIDDSEAMAESIGMLRPKVDGFFVYRGPVETTNEDPDSSDAISGGSRSRRSTKKKPATGASPLSTGKSIVSRVKSSNLVVAESANDSTSEMSEMEDKPKAVATNSATDGSTSTLTGGDSRKKVSPSKAKVVVKDAGKDTDGKDSDKESKSGAIKKARTKPKVVPPTSTPTSSTVAVPTVRVDSPALEDPNPDPDNDDSAPPPTPSRSSSPSKPKPAPKPSPSNAEADSSTTPSTSEVSASAVTPQKTFPATTPRPHVTKSTPTPSEGAKYKAPKVLEPLNPEVKLAYDVVVDLARNETWEVKTKFPPHIKPPLFECARLALSTRTSGYVLDDSFFVHLQAVLPYNKFTLKKLIYRNVLPQWIEDLEAQKAKYISMFTTRAGMVWKSSGLSAQVDAEGDTPMEEEGRTRKFPWTQDLRLLLWEVMEKFMEILAAKSELHSIDDTLPVPPSESKTRKDAYQMLLPAFPPKWMTSYEISRQYSQLKEKVQKQERKESEFAATASASKTGLTRVPASALRSNVSPGVETVTKQTITKPTTSPSVPVITGTSSTSQRNPDSTASSSATLEEGGPTDHTTLDPLSSANKKRKVAEPGSGPAGSNQNDPITIDEAPSQKTSQGALEIQTVCRGQGPPHTGSTVEYPHAAVRKTESQVSSVYSSPYPSSDPLKKIKTTSPATTNKAVSGAPTSPGVAPTGAYRRSPVMGHPSYSGQPVSPVMHPSSSPSMSARTSQHPSYQHSYSSSSQHSRQQHYSQPGPAHHRLPPSPEMSFSSGPKSGASSQAHSRGPPGGGQPTQESSMRSSYAPYSSRPGYQGPV</sequence>
<evidence type="ECO:0000313" key="2">
    <source>
        <dbReference type="EMBL" id="KAF9335778.1"/>
    </source>
</evidence>
<feature type="compositionally biased region" description="Polar residues" evidence="1">
    <location>
        <begin position="777"/>
        <end position="796"/>
    </location>
</feature>
<feature type="compositionally biased region" description="Polar residues" evidence="1">
    <location>
        <begin position="1"/>
        <end position="11"/>
    </location>
</feature>
<feature type="region of interest" description="Disordered" evidence="1">
    <location>
        <begin position="882"/>
        <end position="1045"/>
    </location>
</feature>
<feature type="compositionally biased region" description="Basic and acidic residues" evidence="1">
    <location>
        <begin position="364"/>
        <end position="382"/>
    </location>
</feature>
<feature type="compositionally biased region" description="Low complexity" evidence="1">
    <location>
        <begin position="942"/>
        <end position="983"/>
    </location>
</feature>
<dbReference type="EMBL" id="JAAAUY010000086">
    <property type="protein sequence ID" value="KAF9335778.1"/>
    <property type="molecule type" value="Genomic_DNA"/>
</dbReference>
<keyword evidence="3" id="KW-1185">Reference proteome</keyword>
<feature type="compositionally biased region" description="Basic residues" evidence="1">
    <location>
        <begin position="280"/>
        <end position="289"/>
    </location>
</feature>
<feature type="compositionally biased region" description="Polar residues" evidence="1">
    <location>
        <begin position="22"/>
        <end position="36"/>
    </location>
</feature>
<name>A0A9P5VPQ1_9FUNG</name>
<feature type="compositionally biased region" description="Polar residues" evidence="1">
    <location>
        <begin position="89"/>
        <end position="113"/>
    </location>
</feature>
<dbReference type="AlphaFoldDB" id="A0A9P5VPQ1"/>